<dbReference type="InterPro" id="IPR016164">
    <property type="entry name" value="FAD-linked_Oxase-like_C"/>
</dbReference>
<dbReference type="PANTHER" id="PTHR42973">
    <property type="entry name" value="BINDING OXIDOREDUCTASE, PUTATIVE (AFU_ORTHOLOGUE AFUA_1G17690)-RELATED"/>
    <property type="match status" value="1"/>
</dbReference>
<evidence type="ECO:0000256" key="1">
    <source>
        <dbReference type="ARBA" id="ARBA00001974"/>
    </source>
</evidence>
<gene>
    <name evidence="7" type="ORF">E6K80_13610</name>
</gene>
<dbReference type="EMBL" id="VBPA01000374">
    <property type="protein sequence ID" value="TMQ68864.1"/>
    <property type="molecule type" value="Genomic_DNA"/>
</dbReference>
<dbReference type="PANTHER" id="PTHR42973:SF39">
    <property type="entry name" value="FAD-BINDING PCMH-TYPE DOMAIN-CONTAINING PROTEIN"/>
    <property type="match status" value="1"/>
</dbReference>
<keyword evidence="4" id="KW-0274">FAD</keyword>
<dbReference type="GO" id="GO:0071949">
    <property type="term" value="F:FAD binding"/>
    <property type="evidence" value="ECO:0007669"/>
    <property type="project" value="InterPro"/>
</dbReference>
<dbReference type="Pfam" id="PF08031">
    <property type="entry name" value="BBE"/>
    <property type="match status" value="1"/>
</dbReference>
<evidence type="ECO:0000259" key="6">
    <source>
        <dbReference type="PROSITE" id="PS51387"/>
    </source>
</evidence>
<dbReference type="AlphaFoldDB" id="A0A538TYZ1"/>
<comment type="cofactor">
    <cofactor evidence="1">
        <name>FAD</name>
        <dbReference type="ChEBI" id="CHEBI:57692"/>
    </cofactor>
</comment>
<dbReference type="Gene3D" id="3.30.465.10">
    <property type="match status" value="1"/>
</dbReference>
<proteinExistence type="inferred from homology"/>
<dbReference type="Proteomes" id="UP000319836">
    <property type="component" value="Unassembled WGS sequence"/>
</dbReference>
<dbReference type="InterPro" id="IPR016169">
    <property type="entry name" value="FAD-bd_PCMH_sub2"/>
</dbReference>
<sequence length="455" mass="49714">MSPQASVRNGIEIPTETIDRLRALHRGPLLRPGDPGYDDSRTVWNAMIQRRPALIARCLGVADVIAGVRFAREQGLTLAIKGGGHNIAGLGTCEGGLLLDLCLMRGVWVDPKERMARAQAGCLLGDVDRETQLHGLAATLGFVSNTGIAGLTVGGGFGYLTRRFGWTSDTVTEMEVVTGDGRLLRASERENQDLFWGLRGGGGNFGVVTRFDYRLEPVGPEIVGGAIAWRDERAPEILEMAREIMAGAPPETSLVAGVRRAPPAPWLAKDVHGQGIVLLVLCHTGRVEEGERLVGRLKAVAGSVGDVLQRRPYTSQQSLLDATQPKGRRYYWKSEYLSEIASPHSAILLFPLGDALAKLPGEHSAVGNRDARWVVNITAAWEDAEEDATHVEWARVAWRDLRSFSTGGVYVNFLTEEEGGDRIQSAYGDNLARLVEIKRRWDPENLFRTNKNIAP</sequence>
<dbReference type="PROSITE" id="PS00862">
    <property type="entry name" value="OX2_COVAL_FAD"/>
    <property type="match status" value="1"/>
</dbReference>
<keyword evidence="5" id="KW-0560">Oxidoreductase</keyword>
<dbReference type="InterPro" id="IPR016166">
    <property type="entry name" value="FAD-bd_PCMH"/>
</dbReference>
<dbReference type="PROSITE" id="PS51387">
    <property type="entry name" value="FAD_PCMH"/>
    <property type="match status" value="1"/>
</dbReference>
<reference evidence="7 8" key="1">
    <citation type="journal article" date="2019" name="Nat. Microbiol.">
        <title>Mediterranean grassland soil C-N compound turnover is dependent on rainfall and depth, and is mediated by genomically divergent microorganisms.</title>
        <authorList>
            <person name="Diamond S."/>
            <person name="Andeer P.F."/>
            <person name="Li Z."/>
            <person name="Crits-Christoph A."/>
            <person name="Burstein D."/>
            <person name="Anantharaman K."/>
            <person name="Lane K.R."/>
            <person name="Thomas B.C."/>
            <person name="Pan C."/>
            <person name="Northen T.R."/>
            <person name="Banfield J.F."/>
        </authorList>
    </citation>
    <scope>NUCLEOTIDE SEQUENCE [LARGE SCALE GENOMIC DNA]</scope>
    <source>
        <strain evidence="7">WS_10</strain>
    </source>
</reference>
<dbReference type="InterPro" id="IPR012951">
    <property type="entry name" value="BBE"/>
</dbReference>
<dbReference type="Pfam" id="PF01565">
    <property type="entry name" value="FAD_binding_4"/>
    <property type="match status" value="1"/>
</dbReference>
<evidence type="ECO:0000256" key="4">
    <source>
        <dbReference type="ARBA" id="ARBA00022827"/>
    </source>
</evidence>
<dbReference type="InterPro" id="IPR036318">
    <property type="entry name" value="FAD-bd_PCMH-like_sf"/>
</dbReference>
<feature type="domain" description="FAD-binding PCMH-type" evidence="6">
    <location>
        <begin position="47"/>
        <end position="218"/>
    </location>
</feature>
<evidence type="ECO:0000256" key="2">
    <source>
        <dbReference type="ARBA" id="ARBA00005466"/>
    </source>
</evidence>
<dbReference type="Gene3D" id="3.30.43.10">
    <property type="entry name" value="Uridine Diphospho-n-acetylenolpyruvylglucosamine Reductase, domain 2"/>
    <property type="match status" value="1"/>
</dbReference>
<evidence type="ECO:0000256" key="5">
    <source>
        <dbReference type="ARBA" id="ARBA00023002"/>
    </source>
</evidence>
<evidence type="ECO:0000313" key="7">
    <source>
        <dbReference type="EMBL" id="TMQ68864.1"/>
    </source>
</evidence>
<comment type="caution">
    <text evidence="7">The sequence shown here is derived from an EMBL/GenBank/DDBJ whole genome shotgun (WGS) entry which is preliminary data.</text>
</comment>
<name>A0A538TYZ1_UNCEI</name>
<dbReference type="Gene3D" id="3.40.462.20">
    <property type="match status" value="1"/>
</dbReference>
<evidence type="ECO:0000313" key="8">
    <source>
        <dbReference type="Proteomes" id="UP000319836"/>
    </source>
</evidence>
<dbReference type="InterPro" id="IPR006093">
    <property type="entry name" value="Oxy_OxRdtase_FAD_BS"/>
</dbReference>
<keyword evidence="3" id="KW-0285">Flavoprotein</keyword>
<dbReference type="InterPro" id="IPR050416">
    <property type="entry name" value="FAD-linked_Oxidoreductase"/>
</dbReference>
<dbReference type="InterPro" id="IPR006094">
    <property type="entry name" value="Oxid_FAD_bind_N"/>
</dbReference>
<accession>A0A538TYZ1</accession>
<comment type="similarity">
    <text evidence="2">Belongs to the oxygen-dependent FAD-linked oxidoreductase family.</text>
</comment>
<dbReference type="GO" id="GO:0016491">
    <property type="term" value="F:oxidoreductase activity"/>
    <property type="evidence" value="ECO:0007669"/>
    <property type="project" value="UniProtKB-KW"/>
</dbReference>
<dbReference type="SUPFAM" id="SSF55103">
    <property type="entry name" value="FAD-linked oxidases, C-terminal domain"/>
    <property type="match status" value="1"/>
</dbReference>
<dbReference type="SUPFAM" id="SSF56176">
    <property type="entry name" value="FAD-binding/transporter-associated domain-like"/>
    <property type="match status" value="1"/>
</dbReference>
<protein>
    <submittedName>
        <fullName evidence="7">FAD-binding oxidoreductase</fullName>
    </submittedName>
</protein>
<dbReference type="InterPro" id="IPR016167">
    <property type="entry name" value="FAD-bd_PCMH_sub1"/>
</dbReference>
<evidence type="ECO:0000256" key="3">
    <source>
        <dbReference type="ARBA" id="ARBA00022630"/>
    </source>
</evidence>
<organism evidence="7 8">
    <name type="scientific">Eiseniibacteriota bacterium</name>
    <dbReference type="NCBI Taxonomy" id="2212470"/>
    <lineage>
        <taxon>Bacteria</taxon>
        <taxon>Candidatus Eiseniibacteriota</taxon>
    </lineage>
</organism>